<evidence type="ECO:0000256" key="1">
    <source>
        <dbReference type="SAM" id="SignalP"/>
    </source>
</evidence>
<sequence>MILTVALGLLATAVCTPASGGVSCPGSYWTSNGKYITAVSSFVEGTFASSASSPAACCNACQNEPGCAYSQWDSAGCHIALAAGGSCSASTVVGQFYTGSMTSLGVLTLSNGPCGHLTYGGNNPTKRDEGLNRTPTKRDAAVNGNCSNAISQVNGKVVDLVESDTEGSLPTAATNNSDCCVACYNEPGCAYFQFDKNGCSLALVGGTCSAVTIVGKYYTSTTGGDAIEIGNGPCGTLVYGGDNPS</sequence>
<gene>
    <name evidence="3" type="ORF">N7G274_001876</name>
</gene>
<keyword evidence="4" id="KW-1185">Reference proteome</keyword>
<accession>A0ABR4AP21</accession>
<feature type="chain" id="PRO_5047522865" description="Apple domain-containing protein" evidence="1">
    <location>
        <begin position="21"/>
        <end position="245"/>
    </location>
</feature>
<protein>
    <recommendedName>
        <fullName evidence="2">Apple domain-containing protein</fullName>
    </recommendedName>
</protein>
<comment type="caution">
    <text evidence="3">The sequence shown here is derived from an EMBL/GenBank/DDBJ whole genome shotgun (WGS) entry which is preliminary data.</text>
</comment>
<organism evidence="3 4">
    <name type="scientific">Stereocaulon virgatum</name>
    <dbReference type="NCBI Taxonomy" id="373712"/>
    <lineage>
        <taxon>Eukaryota</taxon>
        <taxon>Fungi</taxon>
        <taxon>Dikarya</taxon>
        <taxon>Ascomycota</taxon>
        <taxon>Pezizomycotina</taxon>
        <taxon>Lecanoromycetes</taxon>
        <taxon>OSLEUM clade</taxon>
        <taxon>Lecanoromycetidae</taxon>
        <taxon>Lecanorales</taxon>
        <taxon>Lecanorineae</taxon>
        <taxon>Stereocaulaceae</taxon>
        <taxon>Stereocaulon</taxon>
    </lineage>
</organism>
<feature type="signal peptide" evidence="1">
    <location>
        <begin position="1"/>
        <end position="20"/>
    </location>
</feature>
<dbReference type="Pfam" id="PF14295">
    <property type="entry name" value="PAN_4"/>
    <property type="match status" value="2"/>
</dbReference>
<evidence type="ECO:0000259" key="2">
    <source>
        <dbReference type="Pfam" id="PF14295"/>
    </source>
</evidence>
<dbReference type="InterPro" id="IPR003609">
    <property type="entry name" value="Pan_app"/>
</dbReference>
<evidence type="ECO:0000313" key="4">
    <source>
        <dbReference type="Proteomes" id="UP001590950"/>
    </source>
</evidence>
<dbReference type="EMBL" id="JBEFKJ010000004">
    <property type="protein sequence ID" value="KAL2046429.1"/>
    <property type="molecule type" value="Genomic_DNA"/>
</dbReference>
<dbReference type="Proteomes" id="UP001590950">
    <property type="component" value="Unassembled WGS sequence"/>
</dbReference>
<feature type="domain" description="Apple" evidence="2">
    <location>
        <begin position="172"/>
        <end position="199"/>
    </location>
</feature>
<proteinExistence type="predicted"/>
<feature type="domain" description="Apple" evidence="2">
    <location>
        <begin position="47"/>
        <end position="72"/>
    </location>
</feature>
<reference evidence="3 4" key="1">
    <citation type="submission" date="2024-09" db="EMBL/GenBank/DDBJ databases">
        <title>Rethinking Asexuality: The Enigmatic Case of Functional Sexual Genes in Lepraria (Stereocaulaceae).</title>
        <authorList>
            <person name="Doellman M."/>
            <person name="Sun Y."/>
            <person name="Barcenas-Pena A."/>
            <person name="Lumbsch H.T."/>
            <person name="Grewe F."/>
        </authorList>
    </citation>
    <scope>NUCLEOTIDE SEQUENCE [LARGE SCALE GENOMIC DNA]</scope>
    <source>
        <strain evidence="3 4">Mercado 3170</strain>
    </source>
</reference>
<keyword evidence="1" id="KW-0732">Signal</keyword>
<name>A0ABR4AP21_9LECA</name>
<evidence type="ECO:0000313" key="3">
    <source>
        <dbReference type="EMBL" id="KAL2046429.1"/>
    </source>
</evidence>